<dbReference type="AlphaFoldDB" id="A0A327NQI9"/>
<dbReference type="RefSeq" id="WP_146619325.1">
    <property type="nucleotide sequence ID" value="NZ_QLII01000001.1"/>
</dbReference>
<evidence type="ECO:0000313" key="2">
    <source>
        <dbReference type="Proteomes" id="UP000249016"/>
    </source>
</evidence>
<dbReference type="Proteomes" id="UP000249016">
    <property type="component" value="Unassembled WGS sequence"/>
</dbReference>
<protein>
    <submittedName>
        <fullName evidence="1">Uncharacterized protein</fullName>
    </submittedName>
</protein>
<organism evidence="1 2">
    <name type="scientific">Spirosoma telluris</name>
    <dbReference type="NCBI Taxonomy" id="2183553"/>
    <lineage>
        <taxon>Bacteria</taxon>
        <taxon>Pseudomonadati</taxon>
        <taxon>Bacteroidota</taxon>
        <taxon>Cytophagia</taxon>
        <taxon>Cytophagales</taxon>
        <taxon>Cytophagaceae</taxon>
        <taxon>Spirosoma</taxon>
    </lineage>
</organism>
<comment type="caution">
    <text evidence="1">The sequence shown here is derived from an EMBL/GenBank/DDBJ whole genome shotgun (WGS) entry which is preliminary data.</text>
</comment>
<sequence>MNPFINLKRSSQYGGVDEYVVNVNHIVRIVKSVTGSQVFTLAGEFFCDENPSQISQMIKRTFDLIRGISPEVQA</sequence>
<name>A0A327NQI9_9BACT</name>
<dbReference type="OrthoDB" id="9875237at2"/>
<proteinExistence type="predicted"/>
<reference evidence="1 2" key="1">
    <citation type="submission" date="2018-06" db="EMBL/GenBank/DDBJ databases">
        <title>Spirosoma sp. HMF3257 Genome sequencing and assembly.</title>
        <authorList>
            <person name="Kang H."/>
            <person name="Cha I."/>
            <person name="Kim H."/>
            <person name="Kang J."/>
            <person name="Joh K."/>
        </authorList>
    </citation>
    <scope>NUCLEOTIDE SEQUENCE [LARGE SCALE GENOMIC DNA]</scope>
    <source>
        <strain evidence="1 2">HMF3257</strain>
    </source>
</reference>
<evidence type="ECO:0000313" key="1">
    <source>
        <dbReference type="EMBL" id="RAI77640.1"/>
    </source>
</evidence>
<dbReference type="EMBL" id="QLII01000001">
    <property type="protein sequence ID" value="RAI77640.1"/>
    <property type="molecule type" value="Genomic_DNA"/>
</dbReference>
<keyword evidence="2" id="KW-1185">Reference proteome</keyword>
<gene>
    <name evidence="1" type="ORF">HMF3257_32210</name>
</gene>
<accession>A0A327NQI9</accession>